<evidence type="ECO:0000256" key="1">
    <source>
        <dbReference type="ARBA" id="ARBA00022801"/>
    </source>
</evidence>
<dbReference type="RefSeq" id="XP_058978519.1">
    <property type="nucleotide sequence ID" value="XM_059122536.1"/>
</dbReference>
<name>A0ABM3UYC4_MUSDO</name>
<protein>
    <submittedName>
        <fullName evidence="3">Aminoacylase-1-like</fullName>
    </submittedName>
</protein>
<dbReference type="Proteomes" id="UP001652621">
    <property type="component" value="Unplaced"/>
</dbReference>
<accession>A0ABM3UYC4</accession>
<evidence type="ECO:0000313" key="2">
    <source>
        <dbReference type="Proteomes" id="UP001652621"/>
    </source>
</evidence>
<organism evidence="2 3">
    <name type="scientific">Musca domestica</name>
    <name type="common">House fly</name>
    <dbReference type="NCBI Taxonomy" id="7370"/>
    <lineage>
        <taxon>Eukaryota</taxon>
        <taxon>Metazoa</taxon>
        <taxon>Ecdysozoa</taxon>
        <taxon>Arthropoda</taxon>
        <taxon>Hexapoda</taxon>
        <taxon>Insecta</taxon>
        <taxon>Pterygota</taxon>
        <taxon>Neoptera</taxon>
        <taxon>Endopterygota</taxon>
        <taxon>Diptera</taxon>
        <taxon>Brachycera</taxon>
        <taxon>Muscomorpha</taxon>
        <taxon>Muscoidea</taxon>
        <taxon>Muscidae</taxon>
        <taxon>Musca</taxon>
    </lineage>
</organism>
<gene>
    <name evidence="3" type="primary">LOC131802356</name>
</gene>
<dbReference type="Pfam" id="PF01546">
    <property type="entry name" value="Peptidase_M20"/>
    <property type="match status" value="1"/>
</dbReference>
<dbReference type="PANTHER" id="PTHR45892:SF1">
    <property type="entry name" value="AMINOACYLASE-1"/>
    <property type="match status" value="1"/>
</dbReference>
<dbReference type="PANTHER" id="PTHR45892">
    <property type="entry name" value="AMINOACYLASE-1"/>
    <property type="match status" value="1"/>
</dbReference>
<dbReference type="InterPro" id="IPR052083">
    <property type="entry name" value="Aminoacylase-1_M20A"/>
</dbReference>
<reference evidence="3" key="1">
    <citation type="submission" date="2025-08" db="UniProtKB">
        <authorList>
            <consortium name="RefSeq"/>
        </authorList>
    </citation>
    <scope>IDENTIFICATION</scope>
    <source>
        <strain evidence="3">Aabys</strain>
        <tissue evidence="3">Whole body</tissue>
    </source>
</reference>
<keyword evidence="1" id="KW-0378">Hydrolase</keyword>
<sequence>MRTPLNKEAPCVDFLRKQSETLGMPLRVFYPVNKDNPIVVSSLSGTDPNLPAILLNSHMDVVPVFPESWKHAPFGAEMDEEGRIFARGAQDMKCVGMQYLGALRKLKERGVKFMRTIHVSFVADEEMGGGLGMREFVNTSEFKSLNIGFSLDEGLASPSEDSLSIPKIIGFIMVGAQHQDPLNVNGLI</sequence>
<dbReference type="InterPro" id="IPR002933">
    <property type="entry name" value="Peptidase_M20"/>
</dbReference>
<keyword evidence="2" id="KW-1185">Reference proteome</keyword>
<proteinExistence type="predicted"/>
<dbReference type="SUPFAM" id="SSF53187">
    <property type="entry name" value="Zn-dependent exopeptidases"/>
    <property type="match status" value="1"/>
</dbReference>
<dbReference type="PROSITE" id="PS00759">
    <property type="entry name" value="ARGE_DAPE_CPG2_2"/>
    <property type="match status" value="1"/>
</dbReference>
<dbReference type="GeneID" id="131802356"/>
<dbReference type="Gene3D" id="3.40.630.10">
    <property type="entry name" value="Zn peptidases"/>
    <property type="match status" value="1"/>
</dbReference>
<evidence type="ECO:0000313" key="3">
    <source>
        <dbReference type="RefSeq" id="XP_058978519.1"/>
    </source>
</evidence>
<dbReference type="InterPro" id="IPR001261">
    <property type="entry name" value="ArgE/DapE_CS"/>
</dbReference>
<dbReference type="PROSITE" id="PS00758">
    <property type="entry name" value="ARGE_DAPE_CPG2_1"/>
    <property type="match status" value="1"/>
</dbReference>